<reference evidence="5" key="2">
    <citation type="submission" date="2021-04" db="EMBL/GenBank/DDBJ databases">
        <authorList>
            <person name="Gilroy R."/>
        </authorList>
    </citation>
    <scope>NUCLEOTIDE SEQUENCE</scope>
    <source>
        <strain evidence="5">Gambia15-2214</strain>
    </source>
</reference>
<feature type="compositionally biased region" description="Polar residues" evidence="3">
    <location>
        <begin position="110"/>
        <end position="128"/>
    </location>
</feature>
<dbReference type="Gene3D" id="2.30.30.100">
    <property type="match status" value="1"/>
</dbReference>
<dbReference type="Pfam" id="PF03099">
    <property type="entry name" value="BPL_LplA_LipB"/>
    <property type="match status" value="1"/>
</dbReference>
<keyword evidence="2" id="KW-0547">Nucleotide-binding</keyword>
<dbReference type="EC" id="6.3.4.15" evidence="2"/>
<organism evidence="5 6">
    <name type="scientific">Candidatus Treponema excrementipullorum</name>
    <dbReference type="NCBI Taxonomy" id="2838768"/>
    <lineage>
        <taxon>Bacteria</taxon>
        <taxon>Pseudomonadati</taxon>
        <taxon>Spirochaetota</taxon>
        <taxon>Spirochaetia</taxon>
        <taxon>Spirochaetales</taxon>
        <taxon>Treponemataceae</taxon>
        <taxon>Treponema</taxon>
    </lineage>
</organism>
<dbReference type="Gene3D" id="1.10.10.10">
    <property type="entry name" value="Winged helix-like DNA-binding domain superfamily/Winged helix DNA-binding domain"/>
    <property type="match status" value="1"/>
</dbReference>
<dbReference type="GO" id="GO:0003677">
    <property type="term" value="F:DNA binding"/>
    <property type="evidence" value="ECO:0007669"/>
    <property type="project" value="UniProtKB-UniRule"/>
</dbReference>
<dbReference type="HAMAP" id="MF_00978">
    <property type="entry name" value="Bifunct_BirA"/>
    <property type="match status" value="1"/>
</dbReference>
<gene>
    <name evidence="2" type="primary">birA</name>
    <name evidence="5" type="ORF">IAA16_10065</name>
</gene>
<feature type="domain" description="BPL/LPL catalytic" evidence="4">
    <location>
        <begin position="108"/>
        <end position="298"/>
    </location>
</feature>
<dbReference type="Pfam" id="PF08279">
    <property type="entry name" value="HTH_11"/>
    <property type="match status" value="1"/>
</dbReference>
<feature type="binding site" evidence="2">
    <location>
        <position position="152"/>
    </location>
    <ligand>
        <name>biotin</name>
        <dbReference type="ChEBI" id="CHEBI:57586"/>
    </ligand>
</feature>
<dbReference type="InterPro" id="IPR013196">
    <property type="entry name" value="HTH_11"/>
</dbReference>
<comment type="similarity">
    <text evidence="2">Belongs to the biotin--protein ligase family.</text>
</comment>
<dbReference type="GO" id="GO:0005737">
    <property type="term" value="C:cytoplasm"/>
    <property type="evidence" value="ECO:0007669"/>
    <property type="project" value="TreeGrafter"/>
</dbReference>
<feature type="binding site" evidence="2">
    <location>
        <begin position="95"/>
        <end position="97"/>
    </location>
    <ligand>
        <name>biotin</name>
        <dbReference type="ChEBI" id="CHEBI:57586"/>
    </ligand>
</feature>
<comment type="function">
    <text evidence="2">Acts both as a biotin--[acetyl-CoA-carboxylase] ligase and a repressor.</text>
</comment>
<feature type="binding site" evidence="2">
    <location>
        <position position="223"/>
    </location>
    <ligand>
        <name>biotin</name>
        <dbReference type="ChEBI" id="CHEBI:57586"/>
    </ligand>
</feature>
<dbReference type="PANTHER" id="PTHR12835">
    <property type="entry name" value="BIOTIN PROTEIN LIGASE"/>
    <property type="match status" value="1"/>
</dbReference>
<dbReference type="AlphaFoldDB" id="A0A9E2L369"/>
<dbReference type="InterPro" id="IPR004408">
    <property type="entry name" value="Biotin_CoA_COase_ligase"/>
</dbReference>
<keyword evidence="2" id="KW-0804">Transcription</keyword>
<feature type="region of interest" description="Disordered" evidence="3">
    <location>
        <begin position="105"/>
        <end position="142"/>
    </location>
</feature>
<dbReference type="InterPro" id="IPR030855">
    <property type="entry name" value="Bifunct_BirA"/>
</dbReference>
<sequence length="367" mass="39625">MATKDKVLTLLTDSKEQVISGEALARQCGVSRAAVWKAITALRNQGYSIEGSTNGGYVLKDATDVFTKELFCTYFTREFPRFKDSHIECFKEIDSTNTYAKQLLAGSGSAPHNPQSALSSRGLSQDDASSNNEEGNSGSKPYHRAIIVAEKQTAGRGRMGRVFYSPEKTGIYLSVIYSPDSGIREPAQITAFSAVAVCRAIQKLCGVEPAIKWINDIFIQGKKAGGILTEGFTNFETGIIETAIIGIGVNIEDNPEAFPQEVQHVVTSLAHSSGTKVDRCALAAEIAGNTLQILTEDSATVMEEYKRRSFLIGKQLTVYPVIGDEATAYSALVRDIDQHANLVVELADGSYKTLSSGEVSITSSQLV</sequence>
<dbReference type="EMBL" id="JAHLFV010000231">
    <property type="protein sequence ID" value="MBU3850899.1"/>
    <property type="molecule type" value="Genomic_DNA"/>
</dbReference>
<keyword evidence="1 2" id="KW-0436">Ligase</keyword>
<dbReference type="GO" id="GO:0006355">
    <property type="term" value="P:regulation of DNA-templated transcription"/>
    <property type="evidence" value="ECO:0007669"/>
    <property type="project" value="UniProtKB-UniRule"/>
</dbReference>
<reference evidence="5" key="1">
    <citation type="journal article" date="2021" name="PeerJ">
        <title>Extensive microbial diversity within the chicken gut microbiome revealed by metagenomics and culture.</title>
        <authorList>
            <person name="Gilroy R."/>
            <person name="Ravi A."/>
            <person name="Getino M."/>
            <person name="Pursley I."/>
            <person name="Horton D.L."/>
            <person name="Alikhan N.F."/>
            <person name="Baker D."/>
            <person name="Gharbi K."/>
            <person name="Hall N."/>
            <person name="Watson M."/>
            <person name="Adriaenssens E.M."/>
            <person name="Foster-Nyarko E."/>
            <person name="Jarju S."/>
            <person name="Secka A."/>
            <person name="Antonio M."/>
            <person name="Oren A."/>
            <person name="Chaudhuri R.R."/>
            <person name="La Ragione R."/>
            <person name="Hildebrand F."/>
            <person name="Pallen M.J."/>
        </authorList>
    </citation>
    <scope>NUCLEOTIDE SEQUENCE</scope>
    <source>
        <strain evidence="5">Gambia15-2214</strain>
    </source>
</reference>
<name>A0A9E2L369_9SPIR</name>
<keyword evidence="2" id="KW-0067">ATP-binding</keyword>
<evidence type="ECO:0000259" key="4">
    <source>
        <dbReference type="PROSITE" id="PS51733"/>
    </source>
</evidence>
<dbReference type="Proteomes" id="UP000823914">
    <property type="component" value="Unassembled WGS sequence"/>
</dbReference>
<dbReference type="CDD" id="cd16442">
    <property type="entry name" value="BPL"/>
    <property type="match status" value="1"/>
</dbReference>
<feature type="DNA-binding region" description="H-T-H motif" evidence="2">
    <location>
        <begin position="21"/>
        <end position="40"/>
    </location>
</feature>
<evidence type="ECO:0000256" key="2">
    <source>
        <dbReference type="HAMAP-Rule" id="MF_00978"/>
    </source>
</evidence>
<evidence type="ECO:0000256" key="1">
    <source>
        <dbReference type="ARBA" id="ARBA00022598"/>
    </source>
</evidence>
<evidence type="ECO:0000313" key="5">
    <source>
        <dbReference type="EMBL" id="MBU3850899.1"/>
    </source>
</evidence>
<dbReference type="PROSITE" id="PS51733">
    <property type="entry name" value="BPL_LPL_CATALYTIC"/>
    <property type="match status" value="1"/>
</dbReference>
<keyword evidence="2" id="KW-0092">Biotin</keyword>
<dbReference type="NCBIfam" id="TIGR00121">
    <property type="entry name" value="birA_ligase"/>
    <property type="match status" value="1"/>
</dbReference>
<evidence type="ECO:0000313" key="6">
    <source>
        <dbReference type="Proteomes" id="UP000823914"/>
    </source>
</evidence>
<protein>
    <recommendedName>
        <fullName evidence="2">Bifunctional ligase/repressor BirA</fullName>
    </recommendedName>
    <alternativeName>
        <fullName evidence="2">Biotin--[acetyl-CoA-carboxylase] ligase</fullName>
        <ecNumber evidence="2">6.3.4.15</ecNumber>
    </alternativeName>
    <alternativeName>
        <fullName evidence="2">Biotin--protein ligase</fullName>
    </alternativeName>
    <alternativeName>
        <fullName evidence="2">Biotin-[acetyl-CoA carboxylase] synthetase</fullName>
    </alternativeName>
</protein>
<dbReference type="GO" id="GO:0004077">
    <property type="term" value="F:biotin--[biotin carboxyl-carrier protein] ligase activity"/>
    <property type="evidence" value="ECO:0007669"/>
    <property type="project" value="UniProtKB-UniRule"/>
</dbReference>
<accession>A0A9E2L369</accession>
<evidence type="ECO:0000256" key="3">
    <source>
        <dbReference type="SAM" id="MobiDB-lite"/>
    </source>
</evidence>
<dbReference type="InterPro" id="IPR004143">
    <property type="entry name" value="BPL_LPL_catalytic"/>
</dbReference>
<keyword evidence="2" id="KW-0238">DNA-binding</keyword>
<dbReference type="InterPro" id="IPR036390">
    <property type="entry name" value="WH_DNA-bd_sf"/>
</dbReference>
<dbReference type="Gene3D" id="3.30.930.10">
    <property type="entry name" value="Bira Bifunctional Protein, Domain 2"/>
    <property type="match status" value="1"/>
</dbReference>
<keyword evidence="2" id="KW-0678">Repressor</keyword>
<feature type="binding site" evidence="2">
    <location>
        <begin position="156"/>
        <end position="158"/>
    </location>
    <ligand>
        <name>biotin</name>
        <dbReference type="ChEBI" id="CHEBI:57586"/>
    </ligand>
</feature>
<keyword evidence="2" id="KW-0805">Transcription regulation</keyword>
<comment type="catalytic activity">
    <reaction evidence="2">
        <text>biotin + L-lysyl-[protein] + ATP = N(6)-biotinyl-L-lysyl-[protein] + AMP + diphosphate + H(+)</text>
        <dbReference type="Rhea" id="RHEA:11756"/>
        <dbReference type="Rhea" id="RHEA-COMP:9752"/>
        <dbReference type="Rhea" id="RHEA-COMP:10505"/>
        <dbReference type="ChEBI" id="CHEBI:15378"/>
        <dbReference type="ChEBI" id="CHEBI:29969"/>
        <dbReference type="ChEBI" id="CHEBI:30616"/>
        <dbReference type="ChEBI" id="CHEBI:33019"/>
        <dbReference type="ChEBI" id="CHEBI:57586"/>
        <dbReference type="ChEBI" id="CHEBI:83144"/>
        <dbReference type="ChEBI" id="CHEBI:456215"/>
        <dbReference type="EC" id="6.3.4.15"/>
    </reaction>
</comment>
<dbReference type="InterPro" id="IPR036388">
    <property type="entry name" value="WH-like_DNA-bd_sf"/>
</dbReference>
<dbReference type="GO" id="GO:0005524">
    <property type="term" value="F:ATP binding"/>
    <property type="evidence" value="ECO:0007669"/>
    <property type="project" value="UniProtKB-UniRule"/>
</dbReference>
<comment type="caution">
    <text evidence="5">The sequence shown here is derived from an EMBL/GenBank/DDBJ whole genome shotgun (WGS) entry which is preliminary data.</text>
</comment>
<dbReference type="InterPro" id="IPR045864">
    <property type="entry name" value="aa-tRNA-synth_II/BPL/LPL"/>
</dbReference>
<proteinExistence type="inferred from homology"/>
<dbReference type="SUPFAM" id="SSF46785">
    <property type="entry name" value="Winged helix' DNA-binding domain"/>
    <property type="match status" value="1"/>
</dbReference>
<dbReference type="PANTHER" id="PTHR12835:SF5">
    <property type="entry name" value="BIOTIN--PROTEIN LIGASE"/>
    <property type="match status" value="1"/>
</dbReference>
<feature type="compositionally biased region" description="Low complexity" evidence="3">
    <location>
        <begin position="129"/>
        <end position="139"/>
    </location>
</feature>
<dbReference type="SUPFAM" id="SSF55681">
    <property type="entry name" value="Class II aaRS and biotin synthetases"/>
    <property type="match status" value="1"/>
</dbReference>